<dbReference type="Gene3D" id="1.10.238.10">
    <property type="entry name" value="EF-hand"/>
    <property type="match status" value="1"/>
</dbReference>
<feature type="domain" description="EF-hand" evidence="2">
    <location>
        <begin position="224"/>
        <end position="259"/>
    </location>
</feature>
<organism evidence="3 4">
    <name type="scientific">Euplotes crassus</name>
    <dbReference type="NCBI Taxonomy" id="5936"/>
    <lineage>
        <taxon>Eukaryota</taxon>
        <taxon>Sar</taxon>
        <taxon>Alveolata</taxon>
        <taxon>Ciliophora</taxon>
        <taxon>Intramacronucleata</taxon>
        <taxon>Spirotrichea</taxon>
        <taxon>Hypotrichia</taxon>
        <taxon>Euplotida</taxon>
        <taxon>Euplotidae</taxon>
        <taxon>Moneuplotes</taxon>
    </lineage>
</organism>
<feature type="compositionally biased region" description="Polar residues" evidence="1">
    <location>
        <begin position="433"/>
        <end position="442"/>
    </location>
</feature>
<sequence>MSISLTSKSLCKLFLEISHEELSIDLHRQSLCQEYGFHPLKAFLRIKDIRYQKYTEYGRGHKLFYDFPNIYNQSEDEGFKEFIDAHDLHCFLHKNYHDDVRIEECQILINYFDSNSKGKLYFDDFLLILLPSNDKELRNVMKRTKYSIGEIGPDDRIMPQDCEILLASLFKREIDMSRIASNILQDINHSYTPLELFNLVDITNQGFLDHFSLKNFLLCNEHMATKEELIAIIRRIDTNGDSKVDYDDFVQFLSTDNFSGQIENYPYQLENNYQSRFYHSHTPELSIETPHPISYVNPQTINIKEEPELDEKGSGHEYKSVRFAPNQSQLNIHDLSYSQTDEDSAEYSSFLQKSKDLKEERKMKYAYKKKSKKIKRIHEESLSRSKDSNLPYKYYPEIKSPLRRQPDIILKRLKKLKGSRRRKGLRGSRNQDSRSYNTIYSTSRGSVKRNRSRSKSTRRRLTYED</sequence>
<dbReference type="Pfam" id="PF13499">
    <property type="entry name" value="EF-hand_7"/>
    <property type="match status" value="1"/>
</dbReference>
<dbReference type="Pfam" id="PF13833">
    <property type="entry name" value="EF-hand_8"/>
    <property type="match status" value="1"/>
</dbReference>
<feature type="compositionally biased region" description="Basic residues" evidence="1">
    <location>
        <begin position="417"/>
        <end position="426"/>
    </location>
</feature>
<keyword evidence="4" id="KW-1185">Reference proteome</keyword>
<reference evidence="3" key="1">
    <citation type="submission" date="2023-07" db="EMBL/GenBank/DDBJ databases">
        <authorList>
            <consortium name="AG Swart"/>
            <person name="Singh M."/>
            <person name="Singh A."/>
            <person name="Seah K."/>
            <person name="Emmerich C."/>
        </authorList>
    </citation>
    <scope>NUCLEOTIDE SEQUENCE</scope>
    <source>
        <strain evidence="3">DP1</strain>
    </source>
</reference>
<dbReference type="PROSITE" id="PS50222">
    <property type="entry name" value="EF_HAND_2"/>
    <property type="match status" value="1"/>
</dbReference>
<accession>A0AAD1UK32</accession>
<evidence type="ECO:0000259" key="2">
    <source>
        <dbReference type="PROSITE" id="PS50222"/>
    </source>
</evidence>
<dbReference type="AlphaFoldDB" id="A0AAD1UK32"/>
<proteinExistence type="predicted"/>
<name>A0AAD1UK32_EUPCR</name>
<protein>
    <recommendedName>
        <fullName evidence="2">EF-hand domain-containing protein</fullName>
    </recommendedName>
</protein>
<dbReference type="SUPFAM" id="SSF47473">
    <property type="entry name" value="EF-hand"/>
    <property type="match status" value="1"/>
</dbReference>
<dbReference type="EMBL" id="CAMPGE010009539">
    <property type="protein sequence ID" value="CAI2368405.1"/>
    <property type="molecule type" value="Genomic_DNA"/>
</dbReference>
<evidence type="ECO:0000313" key="3">
    <source>
        <dbReference type="EMBL" id="CAI2368405.1"/>
    </source>
</evidence>
<dbReference type="GO" id="GO:0005509">
    <property type="term" value="F:calcium ion binding"/>
    <property type="evidence" value="ECO:0007669"/>
    <property type="project" value="InterPro"/>
</dbReference>
<feature type="region of interest" description="Disordered" evidence="1">
    <location>
        <begin position="417"/>
        <end position="465"/>
    </location>
</feature>
<dbReference type="InterPro" id="IPR011992">
    <property type="entry name" value="EF-hand-dom_pair"/>
</dbReference>
<dbReference type="InterPro" id="IPR002048">
    <property type="entry name" value="EF_hand_dom"/>
</dbReference>
<evidence type="ECO:0000256" key="1">
    <source>
        <dbReference type="SAM" id="MobiDB-lite"/>
    </source>
</evidence>
<evidence type="ECO:0000313" key="4">
    <source>
        <dbReference type="Proteomes" id="UP001295684"/>
    </source>
</evidence>
<feature type="compositionally biased region" description="Basic and acidic residues" evidence="1">
    <location>
        <begin position="377"/>
        <end position="387"/>
    </location>
</feature>
<gene>
    <name evidence="3" type="ORF">ECRASSUSDP1_LOCUS9696</name>
</gene>
<comment type="caution">
    <text evidence="3">The sequence shown here is derived from an EMBL/GenBank/DDBJ whole genome shotgun (WGS) entry which is preliminary data.</text>
</comment>
<dbReference type="Proteomes" id="UP001295684">
    <property type="component" value="Unassembled WGS sequence"/>
</dbReference>
<feature type="region of interest" description="Disordered" evidence="1">
    <location>
        <begin position="370"/>
        <end position="392"/>
    </location>
</feature>
<feature type="compositionally biased region" description="Basic residues" evidence="1">
    <location>
        <begin position="446"/>
        <end position="465"/>
    </location>
</feature>